<evidence type="ECO:0000256" key="1">
    <source>
        <dbReference type="ARBA" id="ARBA00006096"/>
    </source>
</evidence>
<dbReference type="RefSeq" id="WP_244513483.1">
    <property type="nucleotide sequence ID" value="NZ_FOHE01000008.1"/>
</dbReference>
<dbReference type="GO" id="GO:0000270">
    <property type="term" value="P:peptidoglycan metabolic process"/>
    <property type="evidence" value="ECO:0007669"/>
    <property type="project" value="TreeGrafter"/>
</dbReference>
<keyword evidence="3" id="KW-0472">Membrane</keyword>
<keyword evidence="2" id="KW-0378">Hydrolase</keyword>
<dbReference type="GO" id="GO:0006508">
    <property type="term" value="P:proteolysis"/>
    <property type="evidence" value="ECO:0007669"/>
    <property type="project" value="InterPro"/>
</dbReference>
<sequence length="511" mass="56707">MKFYKVGFFIVFIFFIWFGYTTISSSPESKQARTMEANNVLNEKDQVVVNSTSSTENKQFAELENYLQDEPILDGALVGISIRSASTGDLLYDSLGDTRLKPASNMKLITGFAALSVLGEDHRFTTEILTNGDITENRLDGDLYIKGKGDPTLLPEDFKLLAKKVQESGIQTINGDIIGDDTWYDDVRLSRGLNWSDEHWYYGAQISALTASPNKDYDAGSIIVEVHPSDQAGDKPKVIISPKVDYIEIQNNAKTVSANQEEDVTLNRKHGTNIFTIDGTIPVDSSSVKEWMSVWEPTGYVLDLFKQSLKEQGITWNGTWKTGRVKDGSEVLYSHKSMPLSELFVPFMKLSNNAHAEVMVKEMGKVVHGEGSWEKGMEVIEAELEKAGIDATKLDLRDGSGISHANLLTPNAISSLLYRARQEEWFPVYLHSLPDAGNPERMLGGTLRYRMADLPVQAKTGTIAGVSTLSGYVESKSGETVIFSILVNNLVDEDDGPQVVDQIVKKIYEIF</sequence>
<dbReference type="GO" id="GO:0004185">
    <property type="term" value="F:serine-type carboxypeptidase activity"/>
    <property type="evidence" value="ECO:0007669"/>
    <property type="project" value="InterPro"/>
</dbReference>
<dbReference type="EMBL" id="FOHE01000008">
    <property type="protein sequence ID" value="SET27364.1"/>
    <property type="molecule type" value="Genomic_DNA"/>
</dbReference>
<dbReference type="STRING" id="930131.SAMN05216389_10817"/>
<dbReference type="PANTHER" id="PTHR30023">
    <property type="entry name" value="D-ALANYL-D-ALANINE CARBOXYPEPTIDASE"/>
    <property type="match status" value="1"/>
</dbReference>
<accession>A0A1I0D5C3</accession>
<reference evidence="4 5" key="1">
    <citation type="submission" date="2016-10" db="EMBL/GenBank/DDBJ databases">
        <authorList>
            <person name="de Groot N.N."/>
        </authorList>
    </citation>
    <scope>NUCLEOTIDE SEQUENCE [LARGE SCALE GENOMIC DNA]</scope>
    <source>
        <strain evidence="4 5">IBRC-M 10780</strain>
    </source>
</reference>
<dbReference type="InterPro" id="IPR012338">
    <property type="entry name" value="Beta-lactam/transpept-like"/>
</dbReference>
<name>A0A1I0D5C3_9BACI</name>
<keyword evidence="3" id="KW-0812">Transmembrane</keyword>
<evidence type="ECO:0000256" key="2">
    <source>
        <dbReference type="ARBA" id="ARBA00022801"/>
    </source>
</evidence>
<dbReference type="PRINTS" id="PR00922">
    <property type="entry name" value="DADACBPTASE3"/>
</dbReference>
<feature type="transmembrane region" description="Helical" evidence="3">
    <location>
        <begin position="6"/>
        <end position="23"/>
    </location>
</feature>
<dbReference type="PANTHER" id="PTHR30023:SF0">
    <property type="entry name" value="PENICILLIN-SENSITIVE CARBOXYPEPTIDASE A"/>
    <property type="match status" value="1"/>
</dbReference>
<dbReference type="NCBIfam" id="TIGR00666">
    <property type="entry name" value="PBP4"/>
    <property type="match status" value="1"/>
</dbReference>
<dbReference type="AlphaFoldDB" id="A0A1I0D5C3"/>
<evidence type="ECO:0000313" key="5">
    <source>
        <dbReference type="Proteomes" id="UP000198618"/>
    </source>
</evidence>
<dbReference type="Proteomes" id="UP000198618">
    <property type="component" value="Unassembled WGS sequence"/>
</dbReference>
<comment type="similarity">
    <text evidence="1">Belongs to the peptidase S13 family.</text>
</comment>
<keyword evidence="5" id="KW-1185">Reference proteome</keyword>
<proteinExistence type="inferred from homology"/>
<dbReference type="SUPFAM" id="SSF56601">
    <property type="entry name" value="beta-lactamase/transpeptidase-like"/>
    <property type="match status" value="1"/>
</dbReference>
<gene>
    <name evidence="4" type="ORF">SAMN05216389_10817</name>
</gene>
<dbReference type="Gene3D" id="3.40.710.10">
    <property type="entry name" value="DD-peptidase/beta-lactamase superfamily"/>
    <property type="match status" value="2"/>
</dbReference>
<dbReference type="Gene3D" id="3.50.80.20">
    <property type="entry name" value="D-Ala-D-Ala carboxypeptidase C, peptidase S13"/>
    <property type="match status" value="1"/>
</dbReference>
<evidence type="ECO:0000313" key="4">
    <source>
        <dbReference type="EMBL" id="SET27364.1"/>
    </source>
</evidence>
<protein>
    <submittedName>
        <fullName evidence="4">D-alanyl-D-alanine carboxypeptidase / D-alanyl-D-alanine-endopeptidase (Penicillin-binding protein 4)</fullName>
    </submittedName>
</protein>
<dbReference type="Pfam" id="PF02113">
    <property type="entry name" value="Peptidase_S13"/>
    <property type="match status" value="1"/>
</dbReference>
<keyword evidence="4" id="KW-0121">Carboxypeptidase</keyword>
<dbReference type="InterPro" id="IPR000667">
    <property type="entry name" value="Peptidase_S13"/>
</dbReference>
<evidence type="ECO:0000256" key="3">
    <source>
        <dbReference type="SAM" id="Phobius"/>
    </source>
</evidence>
<keyword evidence="4" id="KW-0645">Protease</keyword>
<organism evidence="4 5">
    <name type="scientific">Oceanobacillus limi</name>
    <dbReference type="NCBI Taxonomy" id="930131"/>
    <lineage>
        <taxon>Bacteria</taxon>
        <taxon>Bacillati</taxon>
        <taxon>Bacillota</taxon>
        <taxon>Bacilli</taxon>
        <taxon>Bacillales</taxon>
        <taxon>Bacillaceae</taxon>
        <taxon>Oceanobacillus</taxon>
    </lineage>
</organism>
<keyword evidence="3" id="KW-1133">Transmembrane helix</keyword>